<keyword evidence="4" id="KW-1185">Reference proteome</keyword>
<protein>
    <recommendedName>
        <fullName evidence="2">Sensor histidine kinase NatK-like C-terminal domain-containing protein</fullName>
    </recommendedName>
</protein>
<feature type="transmembrane region" description="Helical" evidence="1">
    <location>
        <begin position="6"/>
        <end position="25"/>
    </location>
</feature>
<evidence type="ECO:0000256" key="1">
    <source>
        <dbReference type="SAM" id="Phobius"/>
    </source>
</evidence>
<reference evidence="3 4" key="1">
    <citation type="submission" date="2016-01" db="EMBL/GenBank/DDBJ databases">
        <title>Genome sequence of Clostridium neopropionicum X4, DSM-3847.</title>
        <authorList>
            <person name="Poehlein A."/>
            <person name="Beck M.H."/>
            <person name="Bengelsdorf F.R."/>
            <person name="Daniel R."/>
            <person name="Duerre P."/>
        </authorList>
    </citation>
    <scope>NUCLEOTIDE SEQUENCE [LARGE SCALE GENOMIC DNA]</scope>
    <source>
        <strain evidence="3 4">DSM-3847</strain>
    </source>
</reference>
<keyword evidence="1" id="KW-1133">Transmembrane helix</keyword>
<dbReference type="CDD" id="cd16935">
    <property type="entry name" value="HATPase_AgrC-ComD-like"/>
    <property type="match status" value="1"/>
</dbReference>
<dbReference type="STRING" id="36847.CLNEO_25140"/>
<evidence type="ECO:0000259" key="2">
    <source>
        <dbReference type="Pfam" id="PF14501"/>
    </source>
</evidence>
<dbReference type="EMBL" id="LRVM01000010">
    <property type="protein sequence ID" value="KXL52165.1"/>
    <property type="molecule type" value="Genomic_DNA"/>
</dbReference>
<feature type="transmembrane region" description="Helical" evidence="1">
    <location>
        <begin position="183"/>
        <end position="203"/>
    </location>
</feature>
<feature type="transmembrane region" description="Helical" evidence="1">
    <location>
        <begin position="155"/>
        <end position="177"/>
    </location>
</feature>
<evidence type="ECO:0000313" key="4">
    <source>
        <dbReference type="Proteomes" id="UP000070539"/>
    </source>
</evidence>
<dbReference type="Pfam" id="PF14501">
    <property type="entry name" value="HATPase_c_5"/>
    <property type="match status" value="1"/>
</dbReference>
<proteinExistence type="predicted"/>
<dbReference type="Gene3D" id="3.30.565.10">
    <property type="entry name" value="Histidine kinase-like ATPase, C-terminal domain"/>
    <property type="match status" value="1"/>
</dbReference>
<feature type="transmembrane region" description="Helical" evidence="1">
    <location>
        <begin position="89"/>
        <end position="109"/>
    </location>
</feature>
<keyword evidence="1" id="KW-0472">Membrane</keyword>
<keyword evidence="1" id="KW-0812">Transmembrane</keyword>
<feature type="domain" description="Sensor histidine kinase NatK-like C-terminal" evidence="2">
    <location>
        <begin position="325"/>
        <end position="422"/>
    </location>
</feature>
<dbReference type="RefSeq" id="WP_066089761.1">
    <property type="nucleotide sequence ID" value="NZ_LRVM01000010.1"/>
</dbReference>
<dbReference type="InterPro" id="IPR036890">
    <property type="entry name" value="HATPase_C_sf"/>
</dbReference>
<feature type="transmembrane region" description="Helical" evidence="1">
    <location>
        <begin position="37"/>
        <end position="56"/>
    </location>
</feature>
<name>A0A136WCB6_9FIRM</name>
<dbReference type="AlphaFoldDB" id="A0A136WCB6"/>
<dbReference type="Proteomes" id="UP000070539">
    <property type="component" value="Unassembled WGS sequence"/>
</dbReference>
<organism evidence="3 4">
    <name type="scientific">Anaerotignum neopropionicum</name>
    <dbReference type="NCBI Taxonomy" id="36847"/>
    <lineage>
        <taxon>Bacteria</taxon>
        <taxon>Bacillati</taxon>
        <taxon>Bacillota</taxon>
        <taxon>Clostridia</taxon>
        <taxon>Lachnospirales</taxon>
        <taxon>Anaerotignaceae</taxon>
        <taxon>Anaerotignum</taxon>
    </lineage>
</organism>
<gene>
    <name evidence="3" type="ORF">CLNEO_25140</name>
</gene>
<sequence length="427" mass="48552">MPFTLILSLLVIINALVIMTILLDVRPTQLSAKRRICFFVGLFAILLIQIFALFLIGPKTYAKLYLFFAQLPALILFWAVSKQGFIKPVFVVLTTIFLSSLGTTISKILNHILYLPPAMKLITILTIDVILLFFIWRYMKPSFDYLLNVFGTRDILGFCAVPLLYNFMILATGGYGISEQNMTFKTLICLSTLAAFFLLMNVFRRAKEMEELQSEKNMMTVQLFTAKQKMEELYHTAEQAAIYRHDIRHHLSLIGNLAENGELDKIKAYLFHTEQEIKAITPVHFCENETVNMIVSYFSEKAKKENITLSVKAVLPKNLNFSDTELCSVLSNGLENALCAVSEITDTSLRKIFLNCSMERNLLLIEIENAYIGELRMQNGIPFSKEEGHGYGCRSVLSIAQKRKGFCTFKADDGIFTLRVVLSTKKE</sequence>
<evidence type="ECO:0000313" key="3">
    <source>
        <dbReference type="EMBL" id="KXL52165.1"/>
    </source>
</evidence>
<dbReference type="InterPro" id="IPR032834">
    <property type="entry name" value="NatK-like_C"/>
</dbReference>
<comment type="caution">
    <text evidence="3">The sequence shown here is derived from an EMBL/GenBank/DDBJ whole genome shotgun (WGS) entry which is preliminary data.</text>
</comment>
<accession>A0A136WCB6</accession>
<feature type="transmembrane region" description="Helical" evidence="1">
    <location>
        <begin position="121"/>
        <end position="139"/>
    </location>
</feature>